<feature type="compositionally biased region" description="Acidic residues" evidence="1">
    <location>
        <begin position="1"/>
        <end position="16"/>
    </location>
</feature>
<reference evidence="2 3" key="1">
    <citation type="journal article" date="2018" name="PLoS ONE">
        <title>The draft genome of Kipferlia bialata reveals reductive genome evolution in fornicate parasites.</title>
        <authorList>
            <person name="Tanifuji G."/>
            <person name="Takabayashi S."/>
            <person name="Kume K."/>
            <person name="Takagi M."/>
            <person name="Nakayama T."/>
            <person name="Kamikawa R."/>
            <person name="Inagaki Y."/>
            <person name="Hashimoto T."/>
        </authorList>
    </citation>
    <scope>NUCLEOTIDE SEQUENCE [LARGE SCALE GENOMIC DNA]</scope>
    <source>
        <strain evidence="2">NY0173</strain>
    </source>
</reference>
<organism evidence="2 3">
    <name type="scientific">Kipferlia bialata</name>
    <dbReference type="NCBI Taxonomy" id="797122"/>
    <lineage>
        <taxon>Eukaryota</taxon>
        <taxon>Metamonada</taxon>
        <taxon>Carpediemonas-like organisms</taxon>
        <taxon>Kipferlia</taxon>
    </lineage>
</organism>
<name>A0A391P2Z5_9EUKA</name>
<protein>
    <submittedName>
        <fullName evidence="2">Uncharacterized protein</fullName>
    </submittedName>
</protein>
<feature type="non-terminal residue" evidence="2">
    <location>
        <position position="34"/>
    </location>
</feature>
<evidence type="ECO:0000256" key="1">
    <source>
        <dbReference type="SAM" id="MobiDB-lite"/>
    </source>
</evidence>
<dbReference type="Proteomes" id="UP000265618">
    <property type="component" value="Unassembled WGS sequence"/>
</dbReference>
<dbReference type="AlphaFoldDB" id="A0A391P2Z5"/>
<keyword evidence="3" id="KW-1185">Reference proteome</keyword>
<proteinExistence type="predicted"/>
<evidence type="ECO:0000313" key="2">
    <source>
        <dbReference type="EMBL" id="GCA64609.1"/>
    </source>
</evidence>
<feature type="compositionally biased region" description="Pro residues" evidence="1">
    <location>
        <begin position="22"/>
        <end position="34"/>
    </location>
</feature>
<dbReference type="EMBL" id="BDIP01007859">
    <property type="protein sequence ID" value="GCA64609.1"/>
    <property type="molecule type" value="Genomic_DNA"/>
</dbReference>
<accession>A0A391P2Z5</accession>
<feature type="region of interest" description="Disordered" evidence="1">
    <location>
        <begin position="1"/>
        <end position="34"/>
    </location>
</feature>
<comment type="caution">
    <text evidence="2">The sequence shown here is derived from an EMBL/GenBank/DDBJ whole genome shotgun (WGS) entry which is preliminary data.</text>
</comment>
<evidence type="ECO:0000313" key="3">
    <source>
        <dbReference type="Proteomes" id="UP000265618"/>
    </source>
</evidence>
<sequence length="34" mass="3795">MADFDLDEMLDMEEQLEAQQGPPVPPPAQRPAVE</sequence>
<gene>
    <name evidence="2" type="ORF">KIPB_014809</name>
</gene>